<evidence type="ECO:0000313" key="2">
    <source>
        <dbReference type="EMBL" id="STO21706.1"/>
    </source>
</evidence>
<keyword evidence="1" id="KW-0472">Membrane</keyword>
<proteinExistence type="predicted"/>
<name>A0A377GA53_9GAMM</name>
<feature type="transmembrane region" description="Helical" evidence="1">
    <location>
        <begin position="213"/>
        <end position="246"/>
    </location>
</feature>
<dbReference type="RefSeq" id="WP_019349649.1">
    <property type="nucleotide sequence ID" value="NZ_JAPHOO010000001.1"/>
</dbReference>
<feature type="transmembrane region" description="Helical" evidence="1">
    <location>
        <begin position="167"/>
        <end position="192"/>
    </location>
</feature>
<dbReference type="AlphaFoldDB" id="A0A377GA53"/>
<evidence type="ECO:0000256" key="1">
    <source>
        <dbReference type="SAM" id="Phobius"/>
    </source>
</evidence>
<keyword evidence="1" id="KW-1133">Transmembrane helix</keyword>
<accession>A0A377GA53</accession>
<feature type="transmembrane region" description="Helical" evidence="1">
    <location>
        <begin position="252"/>
        <end position="275"/>
    </location>
</feature>
<evidence type="ECO:0000313" key="3">
    <source>
        <dbReference type="Proteomes" id="UP000254554"/>
    </source>
</evidence>
<dbReference type="Proteomes" id="UP000254554">
    <property type="component" value="Unassembled WGS sequence"/>
</dbReference>
<sequence>MPDLSTTFTDLKLKELYGHLLNHYKDCVQRGLGIGEIYTEMSLAMQYTLDSPYSMSPLAKLSREEKMKAYAAFNAIFYAFPLYRQMPVEQQQNFKPSVPQFNPKVVYKVTKYNYYDTNQTLLNWLILDSMLHSHHDHYYPRHTGSGCWGSSNRHGHDSSSNEDCVKLMVALLVIALALIAAVLAFIALAYMLNELANTIERFCFNEGWLKGALMLASSIAFGAGSSYLMINFASAPLIALAVAAGLNPVGVVIMGTVLLSIIGAGIGCFAMGMLYDSVNKSANPEPLDQTDPERFRLTAAEEDALKKKGIDPIAVKCAMVALRGEMATVLGSEKPIPSFFSRYFNKDNEKIQKLLTTLRQLRKGEVDTIDAGGLHFDCRVPTMVYMPVFYQPSYQVPYSPPSYQEATGINGVTPSAPPAYLQPTYDYPQSTSYNFT</sequence>
<reference evidence="2 3" key="1">
    <citation type="submission" date="2018-06" db="EMBL/GenBank/DDBJ databases">
        <authorList>
            <consortium name="Pathogen Informatics"/>
            <person name="Doyle S."/>
        </authorList>
    </citation>
    <scope>NUCLEOTIDE SEQUENCE [LARGE SCALE GENOMIC DNA]</scope>
    <source>
        <strain evidence="2 3">NCTC11370</strain>
    </source>
</reference>
<dbReference type="EMBL" id="UGGT01000001">
    <property type="protein sequence ID" value="STO21706.1"/>
    <property type="molecule type" value="Genomic_DNA"/>
</dbReference>
<protein>
    <submittedName>
        <fullName evidence="2">Uncharacterized protein</fullName>
    </submittedName>
</protein>
<gene>
    <name evidence="2" type="ORF">NCTC11370_01776</name>
</gene>
<organism evidence="2 3">
    <name type="scientific">Fluoribacter dumoffii</name>
    <dbReference type="NCBI Taxonomy" id="463"/>
    <lineage>
        <taxon>Bacteria</taxon>
        <taxon>Pseudomonadati</taxon>
        <taxon>Pseudomonadota</taxon>
        <taxon>Gammaproteobacteria</taxon>
        <taxon>Legionellales</taxon>
        <taxon>Legionellaceae</taxon>
        <taxon>Fluoribacter</taxon>
    </lineage>
</organism>
<dbReference type="GeneID" id="93291665"/>
<dbReference type="OrthoDB" id="5654191at2"/>
<keyword evidence="1" id="KW-0812">Transmembrane</keyword>
<keyword evidence="3" id="KW-1185">Reference proteome</keyword>